<sequence>EQALKYILLYRLMEFLFKEDTKAFTDWIKKKEPSVTMHPPDKYRNYHYTHYTYLRDNIHAKTKVFPHTQIINVLPQFQDLVRRAIKEKFEGSYP</sequence>
<organism evidence="1">
    <name type="scientific">marine sediment metagenome</name>
    <dbReference type="NCBI Taxonomy" id="412755"/>
    <lineage>
        <taxon>unclassified sequences</taxon>
        <taxon>metagenomes</taxon>
        <taxon>ecological metagenomes</taxon>
    </lineage>
</organism>
<feature type="non-terminal residue" evidence="1">
    <location>
        <position position="1"/>
    </location>
</feature>
<accession>X1N1G4</accession>
<protein>
    <submittedName>
        <fullName evidence="1">Uncharacterized protein</fullName>
    </submittedName>
</protein>
<dbReference type="EMBL" id="BARV01022494">
    <property type="protein sequence ID" value="GAI20715.1"/>
    <property type="molecule type" value="Genomic_DNA"/>
</dbReference>
<name>X1N1G4_9ZZZZ</name>
<comment type="caution">
    <text evidence="1">The sequence shown here is derived from an EMBL/GenBank/DDBJ whole genome shotgun (WGS) entry which is preliminary data.</text>
</comment>
<dbReference type="AlphaFoldDB" id="X1N1G4"/>
<reference evidence="1" key="1">
    <citation type="journal article" date="2014" name="Front. Microbiol.">
        <title>High frequency of phylogenetically diverse reductive dehalogenase-homologous genes in deep subseafloor sedimentary metagenomes.</title>
        <authorList>
            <person name="Kawai M."/>
            <person name="Futagami T."/>
            <person name="Toyoda A."/>
            <person name="Takaki Y."/>
            <person name="Nishi S."/>
            <person name="Hori S."/>
            <person name="Arai W."/>
            <person name="Tsubouchi T."/>
            <person name="Morono Y."/>
            <person name="Uchiyama I."/>
            <person name="Ito T."/>
            <person name="Fujiyama A."/>
            <person name="Inagaki F."/>
            <person name="Takami H."/>
        </authorList>
    </citation>
    <scope>NUCLEOTIDE SEQUENCE</scope>
    <source>
        <strain evidence="1">Expedition CK06-06</strain>
    </source>
</reference>
<evidence type="ECO:0000313" key="1">
    <source>
        <dbReference type="EMBL" id="GAI20715.1"/>
    </source>
</evidence>
<proteinExistence type="predicted"/>
<gene>
    <name evidence="1" type="ORF">S06H3_37076</name>
</gene>